<dbReference type="PANTHER" id="PTHR11558">
    <property type="entry name" value="SPERMIDINE/SPERMINE SYNTHASE"/>
    <property type="match status" value="1"/>
</dbReference>
<evidence type="ECO:0000256" key="1">
    <source>
        <dbReference type="ARBA" id="ARBA00007867"/>
    </source>
</evidence>
<comment type="caution">
    <text evidence="7">The sequence shown here is derived from an EMBL/GenBank/DDBJ whole genome shotgun (WGS) entry which is preliminary data.</text>
</comment>
<comment type="subunit">
    <text evidence="4">Homodimer or homotetramer.</text>
</comment>
<feature type="domain" description="PABS" evidence="6">
    <location>
        <begin position="22"/>
        <end position="256"/>
    </location>
</feature>
<dbReference type="GO" id="GO:0004766">
    <property type="term" value="F:spermidine synthase activity"/>
    <property type="evidence" value="ECO:0007669"/>
    <property type="project" value="UniProtKB-UniRule"/>
</dbReference>
<reference evidence="7 8" key="1">
    <citation type="submission" date="2019-04" db="EMBL/GenBank/DDBJ databases">
        <title>Genome sequence of Bacillus hwajinpoensis strain Y2.</title>
        <authorList>
            <person name="Fair J.L."/>
            <person name="Maclea K.S."/>
        </authorList>
    </citation>
    <scope>NUCLEOTIDE SEQUENCE [LARGE SCALE GENOMIC DNA]</scope>
    <source>
        <strain evidence="7 8">Y2</strain>
    </source>
</reference>
<evidence type="ECO:0000259" key="6">
    <source>
        <dbReference type="PROSITE" id="PS51006"/>
    </source>
</evidence>
<dbReference type="PANTHER" id="PTHR11558:SF11">
    <property type="entry name" value="SPERMIDINE SYNTHASE"/>
    <property type="match status" value="1"/>
</dbReference>
<sequence length="295" mass="33873">MDGGSVADNGTFHGFKKDANHTLWIENYVGKARMKVAYKVKSLLHYEQSPFQEISIVETKGFGRMLVLDGIPQVSTKEGFIYNEMISHIPIVTHPNPKNIGMIGGGDCGHVREAMKYKSIEKIDVVEIDETVTSVCRKWLTPEEEFKTDKQFRMIHQDGYEWIQNQNKHYDVLMIDRPDPVGPGKKLFSSDFYQYVYDALSDDGVVTFQSGSPFYNESILEKTGYQLKKLFPIVRTYIITIPLFPCGIWSFTMASKKSDPLEADLTKLMDRETKYINPEIFLSSFTLPNYIRDML</sequence>
<dbReference type="HAMAP" id="MF_00198">
    <property type="entry name" value="Spermidine_synth"/>
    <property type="match status" value="1"/>
</dbReference>
<name>A0A4U1MHY2_9BACL</name>
<accession>A0A4U1MHY2</accession>
<dbReference type="InterPro" id="IPR035246">
    <property type="entry name" value="Spermidine_synt_N"/>
</dbReference>
<feature type="binding site" evidence="4">
    <location>
        <position position="183"/>
    </location>
    <ligand>
        <name>S-methyl-5'-thioadenosine</name>
        <dbReference type="ChEBI" id="CHEBI:17509"/>
    </ligand>
</feature>
<keyword evidence="4" id="KW-0745">Spermidine biosynthesis</keyword>
<comment type="function">
    <text evidence="4">Catalyzes the irreversible transfer of a propylamine group from the amino donor S-adenosylmethioninamine (decarboxy-AdoMet) to putrescine (1,4-diaminobutane) to yield spermidine.</text>
</comment>
<dbReference type="EC" id="2.5.1.16" evidence="4"/>
<comment type="similarity">
    <text evidence="1 4">Belongs to the spermidine/spermine synthase family.</text>
</comment>
<dbReference type="Gene3D" id="3.40.50.150">
    <property type="entry name" value="Vaccinia Virus protein VP39"/>
    <property type="match status" value="1"/>
</dbReference>
<comment type="caution">
    <text evidence="4">Lacks conserved residue(s) required for the propagation of feature annotation.</text>
</comment>
<dbReference type="InterPro" id="IPR037163">
    <property type="entry name" value="Spermidine_synt_N_sf"/>
</dbReference>
<proteinExistence type="inferred from homology"/>
<dbReference type="Pfam" id="PF01564">
    <property type="entry name" value="Spermine_synth"/>
    <property type="match status" value="1"/>
</dbReference>
<dbReference type="GO" id="GO:0008295">
    <property type="term" value="P:spermidine biosynthetic process"/>
    <property type="evidence" value="ECO:0007669"/>
    <property type="project" value="UniProtKB-UniRule"/>
</dbReference>
<keyword evidence="2 4" id="KW-0808">Transferase</keyword>
<dbReference type="OrthoDB" id="9793120at2"/>
<dbReference type="PROSITE" id="PS51006">
    <property type="entry name" value="PABS_2"/>
    <property type="match status" value="1"/>
</dbReference>
<dbReference type="UniPathway" id="UPA00248">
    <property type="reaction ID" value="UER00314"/>
</dbReference>
<dbReference type="InterPro" id="IPR030374">
    <property type="entry name" value="PABS"/>
</dbReference>
<feature type="active site" description="Proton acceptor" evidence="4 5">
    <location>
        <position position="176"/>
    </location>
</feature>
<dbReference type="InterPro" id="IPR001045">
    <property type="entry name" value="Spermi_synthase"/>
</dbReference>
<dbReference type="SUPFAM" id="SSF53335">
    <property type="entry name" value="S-adenosyl-L-methionine-dependent methyltransferases"/>
    <property type="match status" value="1"/>
</dbReference>
<dbReference type="EMBL" id="SWFM01000002">
    <property type="protein sequence ID" value="TKD70929.1"/>
    <property type="molecule type" value="Genomic_DNA"/>
</dbReference>
<gene>
    <name evidence="4 7" type="primary">speE</name>
    <name evidence="7" type="ORF">FBF83_10000</name>
</gene>
<evidence type="ECO:0000256" key="5">
    <source>
        <dbReference type="PROSITE-ProRule" id="PRU00354"/>
    </source>
</evidence>
<dbReference type="NCBIfam" id="NF002010">
    <property type="entry name" value="PRK00811.1"/>
    <property type="match status" value="1"/>
</dbReference>
<comment type="catalytic activity">
    <reaction evidence="4">
        <text>S-adenosyl 3-(methylsulfanyl)propylamine + putrescine = S-methyl-5'-thioadenosine + spermidine + H(+)</text>
        <dbReference type="Rhea" id="RHEA:12721"/>
        <dbReference type="ChEBI" id="CHEBI:15378"/>
        <dbReference type="ChEBI" id="CHEBI:17509"/>
        <dbReference type="ChEBI" id="CHEBI:57443"/>
        <dbReference type="ChEBI" id="CHEBI:57834"/>
        <dbReference type="ChEBI" id="CHEBI:326268"/>
        <dbReference type="EC" id="2.5.1.16"/>
    </reaction>
</comment>
<dbReference type="Proteomes" id="UP000310541">
    <property type="component" value="Unassembled WGS sequence"/>
</dbReference>
<dbReference type="NCBIfam" id="TIGR00417">
    <property type="entry name" value="speE"/>
    <property type="match status" value="1"/>
</dbReference>
<dbReference type="AlphaFoldDB" id="A0A4U1MHY2"/>
<evidence type="ECO:0000256" key="2">
    <source>
        <dbReference type="ARBA" id="ARBA00022679"/>
    </source>
</evidence>
<evidence type="ECO:0000256" key="3">
    <source>
        <dbReference type="ARBA" id="ARBA00023115"/>
    </source>
</evidence>
<feature type="binding site" evidence="4">
    <location>
        <begin position="158"/>
        <end position="159"/>
    </location>
    <ligand>
        <name>S-methyl-5'-thioadenosine</name>
        <dbReference type="ChEBI" id="CHEBI:17509"/>
    </ligand>
</feature>
<evidence type="ECO:0000313" key="7">
    <source>
        <dbReference type="EMBL" id="TKD70929.1"/>
    </source>
</evidence>
<feature type="binding site" evidence="4">
    <location>
        <position position="52"/>
    </location>
    <ligand>
        <name>S-methyl-5'-thioadenosine</name>
        <dbReference type="ChEBI" id="CHEBI:17509"/>
    </ligand>
</feature>
<keyword evidence="3 4" id="KW-0620">Polyamine biosynthesis</keyword>
<dbReference type="Pfam" id="PF17284">
    <property type="entry name" value="Spermine_synt_N"/>
    <property type="match status" value="1"/>
</dbReference>
<evidence type="ECO:0000256" key="4">
    <source>
        <dbReference type="HAMAP-Rule" id="MF_00198"/>
    </source>
</evidence>
<organism evidence="7 8">
    <name type="scientific">Guptibacillus hwajinpoensis</name>
    <dbReference type="NCBI Taxonomy" id="208199"/>
    <lineage>
        <taxon>Bacteria</taxon>
        <taxon>Bacillati</taxon>
        <taxon>Bacillota</taxon>
        <taxon>Bacilli</taxon>
        <taxon>Bacillales</taxon>
        <taxon>Guptibacillaceae</taxon>
        <taxon>Guptibacillus</taxon>
    </lineage>
</organism>
<evidence type="ECO:0000313" key="8">
    <source>
        <dbReference type="Proteomes" id="UP000310541"/>
    </source>
</evidence>
<feature type="binding site" evidence="4">
    <location>
        <position position="127"/>
    </location>
    <ligand>
        <name>S-methyl-5'-thioadenosine</name>
        <dbReference type="ChEBI" id="CHEBI:17509"/>
    </ligand>
</feature>
<dbReference type="Gene3D" id="2.30.140.10">
    <property type="entry name" value="Spermidine synthase, tetramerisation domain"/>
    <property type="match status" value="1"/>
</dbReference>
<protein>
    <recommendedName>
        <fullName evidence="4">Polyamine aminopropyltransferase</fullName>
    </recommendedName>
    <alternativeName>
        <fullName evidence="4">Putrescine aminopropyltransferase</fullName>
        <shortName evidence="4">PAPT</shortName>
    </alternativeName>
    <alternativeName>
        <fullName evidence="4">Spermidine synthase</fullName>
        <shortName evidence="4">SPDS</shortName>
        <shortName evidence="4">SPDSY</shortName>
        <ecNumber evidence="4">2.5.1.16</ecNumber>
    </alternativeName>
</protein>
<feature type="binding site" evidence="4">
    <location>
        <position position="107"/>
    </location>
    <ligand>
        <name>spermidine</name>
        <dbReference type="ChEBI" id="CHEBI:57834"/>
    </ligand>
</feature>
<dbReference type="InterPro" id="IPR029063">
    <property type="entry name" value="SAM-dependent_MTases_sf"/>
</dbReference>
<comment type="pathway">
    <text evidence="4">Amine and polyamine biosynthesis; spermidine biosynthesis; spermidine from putrescine: step 1/1.</text>
</comment>